<feature type="transmembrane region" description="Helical" evidence="2">
    <location>
        <begin position="537"/>
        <end position="557"/>
    </location>
</feature>
<dbReference type="Gene3D" id="1.20.1250.20">
    <property type="entry name" value="MFS general substrate transporter like domains"/>
    <property type="match status" value="2"/>
</dbReference>
<feature type="compositionally biased region" description="Basic and acidic residues" evidence="1">
    <location>
        <begin position="8"/>
        <end position="21"/>
    </location>
</feature>
<evidence type="ECO:0000313" key="4">
    <source>
        <dbReference type="Proteomes" id="UP001152798"/>
    </source>
</evidence>
<feature type="transmembrane region" description="Helical" evidence="2">
    <location>
        <begin position="195"/>
        <end position="216"/>
    </location>
</feature>
<dbReference type="Proteomes" id="UP001152798">
    <property type="component" value="Chromosome 1"/>
</dbReference>
<dbReference type="InterPro" id="IPR050327">
    <property type="entry name" value="Proton-linked_MCT"/>
</dbReference>
<feature type="transmembrane region" description="Helical" evidence="2">
    <location>
        <begin position="569"/>
        <end position="587"/>
    </location>
</feature>
<gene>
    <name evidence="3" type="ORF">NEZAVI_LOCUS1460</name>
</gene>
<keyword evidence="2" id="KW-1133">Transmembrane helix</keyword>
<evidence type="ECO:0000256" key="2">
    <source>
        <dbReference type="SAM" id="Phobius"/>
    </source>
</evidence>
<proteinExistence type="predicted"/>
<feature type="transmembrane region" description="Helical" evidence="2">
    <location>
        <begin position="497"/>
        <end position="525"/>
    </location>
</feature>
<evidence type="ECO:0000313" key="3">
    <source>
        <dbReference type="EMBL" id="CAH1390224.1"/>
    </source>
</evidence>
<accession>A0A9P0GWB1</accession>
<protein>
    <submittedName>
        <fullName evidence="3">Uncharacterized protein</fullName>
    </submittedName>
</protein>
<feature type="transmembrane region" description="Helical" evidence="2">
    <location>
        <begin position="81"/>
        <end position="101"/>
    </location>
</feature>
<feature type="transmembrane region" description="Helical" evidence="2">
    <location>
        <begin position="628"/>
        <end position="648"/>
    </location>
</feature>
<dbReference type="EMBL" id="OV725077">
    <property type="protein sequence ID" value="CAH1390224.1"/>
    <property type="molecule type" value="Genomic_DNA"/>
</dbReference>
<feature type="transmembrane region" description="Helical" evidence="2">
    <location>
        <begin position="134"/>
        <end position="154"/>
    </location>
</feature>
<feature type="transmembrane region" description="Helical" evidence="2">
    <location>
        <begin position="660"/>
        <end position="682"/>
    </location>
</feature>
<feature type="transmembrane region" description="Helical" evidence="2">
    <location>
        <begin position="166"/>
        <end position="189"/>
    </location>
</feature>
<dbReference type="OrthoDB" id="6509908at2759"/>
<dbReference type="GO" id="GO:0008028">
    <property type="term" value="F:monocarboxylic acid transmembrane transporter activity"/>
    <property type="evidence" value="ECO:0007669"/>
    <property type="project" value="TreeGrafter"/>
</dbReference>
<feature type="transmembrane region" description="Helical" evidence="2">
    <location>
        <begin position="593"/>
        <end position="616"/>
    </location>
</feature>
<feature type="compositionally biased region" description="Low complexity" evidence="1">
    <location>
        <begin position="300"/>
        <end position="310"/>
    </location>
</feature>
<dbReference type="Pfam" id="PF07690">
    <property type="entry name" value="MFS_1"/>
    <property type="match status" value="2"/>
</dbReference>
<dbReference type="PANTHER" id="PTHR11360">
    <property type="entry name" value="MONOCARBOXYLATE TRANSPORTER"/>
    <property type="match status" value="1"/>
</dbReference>
<feature type="region of interest" description="Disordered" evidence="1">
    <location>
        <begin position="1"/>
        <end position="21"/>
    </location>
</feature>
<keyword evidence="2" id="KW-0472">Membrane</keyword>
<sequence>MTATETGGEEKKAVESQPLKDDGPQTVTAYVALPPDGGWGWVVVAASFLCNVVVDGVVFSFGVFLNPIADEFNVSKSKVTIAGALLSGFYLIAGPFVSAIANRYGFRFTGILGAVIASGSFAAASYATNIETMWLIYGFIGGIGFGMIYVPAVITTGFYFEKWRALATGISVTGSGIGTIIIGPISTLLIEHFTWRGAILIQAGIVLNCAVFASLYRPLKPIHMSVNNNQTEEEAERTEVPLLHRIKMARDQLMKTDSMFSMDNEVEIMAQEPFETSKKFLKANHNILYPRAIEALHSSTNSLSKSNQSLDEIRRKPKSEHRVKYDNNLTITVFSGNFEKHLHLPAYTLKRKCQSVEYDPLKDFQGEDENFNEHLHDDVFYIPKKPRENHHDRRRGSISVKYRRRADSAGSYKSIKSRRNTISKGPNTGVRPLYRDDIFFQASLHRLPQYHSHGSSLDYTMSVTRLPTKRDVEEEEEGCQLCPEAVRRTLATMLDPALLMSPSFMIFSLAGFFTMMGMFTPFLYIADRGKINGMDPAVIMFLASAIGITNTLGRIVCGTLTMVPQISSLMLNNVALTIGGIATMASGFSYSTTYQFCFAAIFGLSISFWASLRSIIAVELIGLEKLTNAFGFLLLFQGLAAAIGSPIAGAFMDMTGSYDASFYLSGALLLCSGVMCYPLPLIKKWEDKRALRKLHNLA</sequence>
<dbReference type="SUPFAM" id="SSF103473">
    <property type="entry name" value="MFS general substrate transporter"/>
    <property type="match status" value="1"/>
</dbReference>
<dbReference type="InterPro" id="IPR011701">
    <property type="entry name" value="MFS"/>
</dbReference>
<feature type="transmembrane region" description="Helical" evidence="2">
    <location>
        <begin position="39"/>
        <end position="61"/>
    </location>
</feature>
<feature type="compositionally biased region" description="Basic residues" evidence="1">
    <location>
        <begin position="392"/>
        <end position="404"/>
    </location>
</feature>
<organism evidence="3 4">
    <name type="scientific">Nezara viridula</name>
    <name type="common">Southern green stink bug</name>
    <name type="synonym">Cimex viridulus</name>
    <dbReference type="NCBI Taxonomy" id="85310"/>
    <lineage>
        <taxon>Eukaryota</taxon>
        <taxon>Metazoa</taxon>
        <taxon>Ecdysozoa</taxon>
        <taxon>Arthropoda</taxon>
        <taxon>Hexapoda</taxon>
        <taxon>Insecta</taxon>
        <taxon>Pterygota</taxon>
        <taxon>Neoptera</taxon>
        <taxon>Paraneoptera</taxon>
        <taxon>Hemiptera</taxon>
        <taxon>Heteroptera</taxon>
        <taxon>Panheteroptera</taxon>
        <taxon>Pentatomomorpha</taxon>
        <taxon>Pentatomoidea</taxon>
        <taxon>Pentatomidae</taxon>
        <taxon>Pentatominae</taxon>
        <taxon>Nezara</taxon>
    </lineage>
</organism>
<dbReference type="PANTHER" id="PTHR11360:SF238">
    <property type="entry name" value="SD10469P"/>
    <property type="match status" value="1"/>
</dbReference>
<dbReference type="InterPro" id="IPR036259">
    <property type="entry name" value="MFS_trans_sf"/>
</dbReference>
<reference evidence="3" key="1">
    <citation type="submission" date="2022-01" db="EMBL/GenBank/DDBJ databases">
        <authorList>
            <person name="King R."/>
        </authorList>
    </citation>
    <scope>NUCLEOTIDE SEQUENCE</scope>
</reference>
<evidence type="ECO:0000256" key="1">
    <source>
        <dbReference type="SAM" id="MobiDB-lite"/>
    </source>
</evidence>
<feature type="region of interest" description="Disordered" evidence="1">
    <location>
        <begin position="300"/>
        <end position="319"/>
    </location>
</feature>
<keyword evidence="2" id="KW-0812">Transmembrane</keyword>
<feature type="region of interest" description="Disordered" evidence="1">
    <location>
        <begin position="384"/>
        <end position="428"/>
    </location>
</feature>
<feature type="transmembrane region" description="Helical" evidence="2">
    <location>
        <begin position="108"/>
        <end position="128"/>
    </location>
</feature>
<keyword evidence="4" id="KW-1185">Reference proteome</keyword>
<name>A0A9P0GWB1_NEZVI</name>
<dbReference type="AlphaFoldDB" id="A0A9P0GWB1"/>